<dbReference type="GO" id="GO:0006906">
    <property type="term" value="P:vesicle fusion"/>
    <property type="evidence" value="ECO:0007669"/>
    <property type="project" value="TreeGrafter"/>
</dbReference>
<organism evidence="4">
    <name type="scientific">Chromera velia CCMP2878</name>
    <dbReference type="NCBI Taxonomy" id="1169474"/>
    <lineage>
        <taxon>Eukaryota</taxon>
        <taxon>Sar</taxon>
        <taxon>Alveolata</taxon>
        <taxon>Colpodellida</taxon>
        <taxon>Chromeraceae</taxon>
        <taxon>Chromera</taxon>
    </lineage>
</organism>
<feature type="compositionally biased region" description="Polar residues" evidence="2">
    <location>
        <begin position="497"/>
        <end position="507"/>
    </location>
</feature>
<dbReference type="GO" id="GO:0012505">
    <property type="term" value="C:endomembrane system"/>
    <property type="evidence" value="ECO:0007669"/>
    <property type="project" value="TreeGrafter"/>
</dbReference>
<feature type="compositionally biased region" description="Gly residues" evidence="2">
    <location>
        <begin position="400"/>
        <end position="409"/>
    </location>
</feature>
<dbReference type="PANTHER" id="PTHR19957:SF38">
    <property type="entry name" value="LD27581P"/>
    <property type="match status" value="1"/>
</dbReference>
<dbReference type="CDD" id="cd15840">
    <property type="entry name" value="SNARE_Qa"/>
    <property type="match status" value="1"/>
</dbReference>
<feature type="region of interest" description="Disordered" evidence="2">
    <location>
        <begin position="392"/>
        <end position="513"/>
    </location>
</feature>
<protein>
    <recommendedName>
        <fullName evidence="3">t-SNARE coiled-coil homology domain-containing protein</fullName>
    </recommendedName>
</protein>
<dbReference type="InterPro" id="IPR000727">
    <property type="entry name" value="T_SNARE_dom"/>
</dbReference>
<dbReference type="InterPro" id="IPR006012">
    <property type="entry name" value="Syntaxin/epimorphin_CS"/>
</dbReference>
<feature type="region of interest" description="Disordered" evidence="2">
    <location>
        <begin position="54"/>
        <end position="73"/>
    </location>
</feature>
<name>A0A0G4HKC7_9ALVE</name>
<dbReference type="PROSITE" id="PS50192">
    <property type="entry name" value="T_SNARE"/>
    <property type="match status" value="1"/>
</dbReference>
<feature type="region of interest" description="Disordered" evidence="2">
    <location>
        <begin position="534"/>
        <end position="605"/>
    </location>
</feature>
<dbReference type="PROSITE" id="PS00914">
    <property type="entry name" value="SYNTAXIN"/>
    <property type="match status" value="1"/>
</dbReference>
<comment type="similarity">
    <text evidence="1">Belongs to the syntaxin family.</text>
</comment>
<dbReference type="SMART" id="SM00397">
    <property type="entry name" value="t_SNARE"/>
    <property type="match status" value="1"/>
</dbReference>
<feature type="region of interest" description="Disordered" evidence="2">
    <location>
        <begin position="1"/>
        <end position="31"/>
    </location>
</feature>
<dbReference type="InterPro" id="IPR045242">
    <property type="entry name" value="Syntaxin"/>
</dbReference>
<evidence type="ECO:0000259" key="3">
    <source>
        <dbReference type="PROSITE" id="PS50192"/>
    </source>
</evidence>
<dbReference type="GO" id="GO:0048278">
    <property type="term" value="P:vesicle docking"/>
    <property type="evidence" value="ECO:0007669"/>
    <property type="project" value="TreeGrafter"/>
</dbReference>
<accession>A0A0G4HKC7</accession>
<dbReference type="GO" id="GO:0031201">
    <property type="term" value="C:SNARE complex"/>
    <property type="evidence" value="ECO:0007669"/>
    <property type="project" value="TreeGrafter"/>
</dbReference>
<evidence type="ECO:0000256" key="2">
    <source>
        <dbReference type="SAM" id="MobiDB-lite"/>
    </source>
</evidence>
<dbReference type="Gene3D" id="1.20.5.110">
    <property type="match status" value="1"/>
</dbReference>
<feature type="compositionally biased region" description="Low complexity" evidence="2">
    <location>
        <begin position="54"/>
        <end position="69"/>
    </location>
</feature>
<sequence length="605" mass="61636">MSFGARSGGDGSGAGSWSSGGVRDGEGKESFESQIRDCIQTLQQNLRNLNEQLDRCSQSNGSSSSAAGAPVSERAMTQLSSALKTAQNDVKATEEIFRRWMALLSSDPAERQKRKFSVEKLTRHFNNEVSSLRAASRRVAQAESEFRIRQTQLQARKEARAAGPGASAAAHAGGVRKGIGGFGPSAAAGAAASASASASSIASRGGGAAGRREGVDVDLTGMADNDDADFFADDGDGPESEECGLLMHEEVTTDIARERTQGITRISQSVSEVNQIFRDLAEIVTSQGAAVDTIESNVSHADEQAKGAERELRKAHAFQKASRDRNCTLLGALLVCLFLVILSFSSSGSASVSSSASSSSSSSSSAPVVPPLSPVLTASAGAAVAPIASPLSVGSRRDAGGGNSAGTGGPVAFSRTSLRGPSASSSSSASGGQEGEDADGGRRREVLSENGGGNGEPESGGEAGHSEDGPPLLHSEGNGAFIDISASAPPSLLAQRTAHSTLSSSGRTLPAGSFLRQGGNGVAGAADGWRHVDAAQPVGRNGGSGVVLPAPPPPQLSAHAPDGHGSVARAEGPRVDSSTHHAAIRERSSSDGKKRRSSRDHPETL</sequence>
<dbReference type="GO" id="GO:0006886">
    <property type="term" value="P:intracellular protein transport"/>
    <property type="evidence" value="ECO:0007669"/>
    <property type="project" value="InterPro"/>
</dbReference>
<evidence type="ECO:0000256" key="1">
    <source>
        <dbReference type="ARBA" id="ARBA00009063"/>
    </source>
</evidence>
<proteinExistence type="inferred from homology"/>
<feature type="domain" description="T-SNARE coiled-coil homology" evidence="3">
    <location>
        <begin position="253"/>
        <end position="315"/>
    </location>
</feature>
<dbReference type="PANTHER" id="PTHR19957">
    <property type="entry name" value="SYNTAXIN"/>
    <property type="match status" value="1"/>
</dbReference>
<dbReference type="SUPFAM" id="SSF47661">
    <property type="entry name" value="t-snare proteins"/>
    <property type="match status" value="1"/>
</dbReference>
<dbReference type="GO" id="GO:0000149">
    <property type="term" value="F:SNARE binding"/>
    <property type="evidence" value="ECO:0007669"/>
    <property type="project" value="TreeGrafter"/>
</dbReference>
<feature type="compositionally biased region" description="Gly residues" evidence="2">
    <location>
        <begin position="1"/>
        <end position="14"/>
    </location>
</feature>
<gene>
    <name evidence="4" type="ORF">Cvel_28592</name>
</gene>
<dbReference type="VEuPathDB" id="CryptoDB:Cvel_28592"/>
<reference evidence="4" key="1">
    <citation type="submission" date="2014-11" db="EMBL/GenBank/DDBJ databases">
        <authorList>
            <person name="Otto D Thomas"/>
            <person name="Naeem Raeece"/>
        </authorList>
    </citation>
    <scope>NUCLEOTIDE SEQUENCE</scope>
</reference>
<dbReference type="EMBL" id="CDMZ01003010">
    <property type="protein sequence ID" value="CEM44773.1"/>
    <property type="molecule type" value="Genomic_DNA"/>
</dbReference>
<dbReference type="InterPro" id="IPR010989">
    <property type="entry name" value="SNARE"/>
</dbReference>
<evidence type="ECO:0000313" key="4">
    <source>
        <dbReference type="EMBL" id="CEM44773.1"/>
    </source>
</evidence>
<feature type="compositionally biased region" description="Basic and acidic residues" evidence="2">
    <location>
        <begin position="571"/>
        <end position="592"/>
    </location>
</feature>
<dbReference type="AlphaFoldDB" id="A0A0G4HKC7"/>
<dbReference type="GO" id="GO:0005484">
    <property type="term" value="F:SNAP receptor activity"/>
    <property type="evidence" value="ECO:0007669"/>
    <property type="project" value="InterPro"/>
</dbReference>